<dbReference type="VEuPathDB" id="AmoebaDB:KM1_019440"/>
<dbReference type="AlphaFoldDB" id="A0A175JDE3"/>
<dbReference type="InterPro" id="IPR036249">
    <property type="entry name" value="Thioredoxin-like_sf"/>
</dbReference>
<dbReference type="Gene3D" id="3.40.30.10">
    <property type="entry name" value="Glutaredoxin"/>
    <property type="match status" value="1"/>
</dbReference>
<dbReference type="Proteomes" id="UP000078387">
    <property type="component" value="Unassembled WGS sequence"/>
</dbReference>
<reference evidence="1 2" key="1">
    <citation type="submission" date="2016-05" db="EMBL/GenBank/DDBJ databases">
        <title>First whole genome sequencing of Entamoeba histolytica HM1:IMSS-clone-6.</title>
        <authorList>
            <person name="Mukherjee Avik.K."/>
            <person name="Izumyama S."/>
            <person name="Nakada-Tsukui K."/>
            <person name="Nozaki T."/>
        </authorList>
    </citation>
    <scope>NUCLEOTIDE SEQUENCE [LARGE SCALE GENOMIC DNA]</scope>
    <source>
        <strain evidence="1 2">HM1:IMSS clone 6</strain>
    </source>
</reference>
<proteinExistence type="predicted"/>
<dbReference type="VEuPathDB" id="AmoebaDB:EHI7A_064740"/>
<dbReference type="EMBL" id="BDEQ01000001">
    <property type="protein sequence ID" value="GAT91585.1"/>
    <property type="molecule type" value="Genomic_DNA"/>
</dbReference>
<evidence type="ECO:0000313" key="2">
    <source>
        <dbReference type="Proteomes" id="UP000078387"/>
    </source>
</evidence>
<organism evidence="1 2">
    <name type="scientific">Entamoeba histolytica</name>
    <dbReference type="NCBI Taxonomy" id="5759"/>
    <lineage>
        <taxon>Eukaryota</taxon>
        <taxon>Amoebozoa</taxon>
        <taxon>Evosea</taxon>
        <taxon>Archamoebae</taxon>
        <taxon>Mastigamoebida</taxon>
        <taxon>Entamoebidae</taxon>
        <taxon>Entamoeba</taxon>
    </lineage>
</organism>
<dbReference type="SUPFAM" id="SSF52833">
    <property type="entry name" value="Thioredoxin-like"/>
    <property type="match status" value="1"/>
</dbReference>
<protein>
    <submittedName>
        <fullName evidence="1">Thioredoxin domain-containing protein</fullName>
    </submittedName>
</protein>
<gene>
    <name evidence="1" type="ORF">CL6EHI_c00011</name>
</gene>
<evidence type="ECO:0000313" key="1">
    <source>
        <dbReference type="EMBL" id="GAT91585.1"/>
    </source>
</evidence>
<accession>A0A175JDE3</accession>
<dbReference type="PROSITE" id="PS51354">
    <property type="entry name" value="GLUTAREDOXIN_2"/>
    <property type="match status" value="1"/>
</dbReference>
<sequence>MSITIYTSSTGGNLVSKNFNSMQTMVKILTKQEPKIVFIDIDLDSKKFAEEKSGRKGQWPLLFNGEKFIGNYEDIEYLNEDGELAPLLK</sequence>
<comment type="caution">
    <text evidence="1">The sequence shown here is derived from an EMBL/GenBank/DDBJ whole genome shotgun (WGS) entry which is preliminary data.</text>
</comment>
<name>A0A175JDE3_ENTHI</name>